<comment type="caution">
    <text evidence="2">The sequence shown here is derived from an EMBL/GenBank/DDBJ whole genome shotgun (WGS) entry which is preliminary data.</text>
</comment>
<dbReference type="PANTHER" id="PTHR12461">
    <property type="entry name" value="HYPOXIA-INDUCIBLE FACTOR 1 ALPHA INHIBITOR-RELATED"/>
    <property type="match status" value="1"/>
</dbReference>
<dbReference type="InterPro" id="IPR014710">
    <property type="entry name" value="RmlC-like_jellyroll"/>
</dbReference>
<keyword evidence="3" id="KW-1185">Reference proteome</keyword>
<organism evidence="2 3">
    <name type="scientific">Humicola insolens</name>
    <name type="common">Soft-rot fungus</name>
    <dbReference type="NCBI Taxonomy" id="85995"/>
    <lineage>
        <taxon>Eukaryota</taxon>
        <taxon>Fungi</taxon>
        <taxon>Dikarya</taxon>
        <taxon>Ascomycota</taxon>
        <taxon>Pezizomycotina</taxon>
        <taxon>Sordariomycetes</taxon>
        <taxon>Sordariomycetidae</taxon>
        <taxon>Sordariales</taxon>
        <taxon>Chaetomiaceae</taxon>
        <taxon>Mycothermus</taxon>
    </lineage>
</organism>
<protein>
    <recommendedName>
        <fullName evidence="1">JmjC domain-containing protein</fullName>
    </recommendedName>
</protein>
<dbReference type="InterPro" id="IPR003347">
    <property type="entry name" value="JmjC_dom"/>
</dbReference>
<evidence type="ECO:0000259" key="1">
    <source>
        <dbReference type="PROSITE" id="PS51184"/>
    </source>
</evidence>
<feature type="domain" description="JmjC" evidence="1">
    <location>
        <begin position="145"/>
        <end position="339"/>
    </location>
</feature>
<reference evidence="2 3" key="1">
    <citation type="journal article" date="2024" name="Commun. Biol.">
        <title>Comparative genomic analysis of thermophilic fungi reveals convergent evolutionary adaptations and gene losses.</title>
        <authorList>
            <person name="Steindorff A.S."/>
            <person name="Aguilar-Pontes M.V."/>
            <person name="Robinson A.J."/>
            <person name="Andreopoulos B."/>
            <person name="LaButti K."/>
            <person name="Kuo A."/>
            <person name="Mondo S."/>
            <person name="Riley R."/>
            <person name="Otillar R."/>
            <person name="Haridas S."/>
            <person name="Lipzen A."/>
            <person name="Grimwood J."/>
            <person name="Schmutz J."/>
            <person name="Clum A."/>
            <person name="Reid I.D."/>
            <person name="Moisan M.C."/>
            <person name="Butler G."/>
            <person name="Nguyen T.T.M."/>
            <person name="Dewar K."/>
            <person name="Conant G."/>
            <person name="Drula E."/>
            <person name="Henrissat B."/>
            <person name="Hansel C."/>
            <person name="Singer S."/>
            <person name="Hutchinson M.I."/>
            <person name="de Vries R.P."/>
            <person name="Natvig D.O."/>
            <person name="Powell A.J."/>
            <person name="Tsang A."/>
            <person name="Grigoriev I.V."/>
        </authorList>
    </citation>
    <scope>NUCLEOTIDE SEQUENCE [LARGE SCALE GENOMIC DNA]</scope>
    <source>
        <strain evidence="2 3">CBS 620.91</strain>
    </source>
</reference>
<dbReference type="SMART" id="SM00558">
    <property type="entry name" value="JmjC"/>
    <property type="match status" value="1"/>
</dbReference>
<dbReference type="Proteomes" id="UP001583172">
    <property type="component" value="Unassembled WGS sequence"/>
</dbReference>
<dbReference type="Gene3D" id="2.60.120.10">
    <property type="entry name" value="Jelly Rolls"/>
    <property type="match status" value="1"/>
</dbReference>
<proteinExistence type="predicted"/>
<dbReference type="PANTHER" id="PTHR12461:SF99">
    <property type="entry name" value="BIFUNCTIONAL PEPTIDASE AND (3S)-LYSYL HYDROXYLASE JMJD7"/>
    <property type="match status" value="1"/>
</dbReference>
<name>A0ABR3VLC1_HUMIN</name>
<dbReference type="Pfam" id="PF13621">
    <property type="entry name" value="Cupin_8"/>
    <property type="match status" value="1"/>
</dbReference>
<evidence type="ECO:0000313" key="2">
    <source>
        <dbReference type="EMBL" id="KAL1842699.1"/>
    </source>
</evidence>
<accession>A0ABR3VLC1</accession>
<sequence>MEDPYEDALAELMINYHELNGSIIDELTEEPSPLEFMRYVARNTPFVVRGAALDWEATKTWTVDYLKTILGDDPVNIAVTPAGNADAPTPYTHSDGTTSLVFAKPHEEEQPFSVFLDYLINQEKQQQQQDTPSEVRYAQTQNDNLRHEYSLLYPQVPRTIPWARVALGAHDADAVNLWIGGTRSVTALHRDNYENVYVQIQGQKHFVLLPPACAAAVNEVELRPGRYRRRGRERGGNGDGMEKRNEEELKLELELELEDGPSVPFAIWDPDKPDVNATKYSHLARPMRVTLNPGDMLYLPCMWYHKVSQSSSPEGVCIAVNYWYDMEFSGALYPLTSFVRTVASKIK</sequence>
<gene>
    <name evidence="2" type="ORF">VTJ49DRAFT_4478</name>
</gene>
<dbReference type="InterPro" id="IPR041667">
    <property type="entry name" value="Cupin_8"/>
</dbReference>
<evidence type="ECO:0000313" key="3">
    <source>
        <dbReference type="Proteomes" id="UP001583172"/>
    </source>
</evidence>
<dbReference type="SUPFAM" id="SSF51197">
    <property type="entry name" value="Clavaminate synthase-like"/>
    <property type="match status" value="1"/>
</dbReference>
<dbReference type="PROSITE" id="PS51184">
    <property type="entry name" value="JMJC"/>
    <property type="match status" value="1"/>
</dbReference>
<dbReference type="EMBL" id="JAZGSY010000035">
    <property type="protein sequence ID" value="KAL1842699.1"/>
    <property type="molecule type" value="Genomic_DNA"/>
</dbReference>